<dbReference type="InterPro" id="IPR000160">
    <property type="entry name" value="GGDEF_dom"/>
</dbReference>
<dbReference type="AlphaFoldDB" id="A9A0S0"/>
<dbReference type="InterPro" id="IPR043128">
    <property type="entry name" value="Rev_trsase/Diguanyl_cyclase"/>
</dbReference>
<accession>A9A0S0</accession>
<dbReference type="CDD" id="cd01949">
    <property type="entry name" value="GGDEF"/>
    <property type="match status" value="1"/>
</dbReference>
<dbReference type="OrthoDB" id="9759607at2"/>
<evidence type="ECO:0000259" key="3">
    <source>
        <dbReference type="PROSITE" id="PS50887"/>
    </source>
</evidence>
<dbReference type="Pfam" id="PF00990">
    <property type="entry name" value="GGDEF"/>
    <property type="match status" value="1"/>
</dbReference>
<gene>
    <name evidence="4" type="ordered locus">Dole_1741</name>
</gene>
<dbReference type="EC" id="2.7.7.65" evidence="1"/>
<dbReference type="GO" id="GO:1902201">
    <property type="term" value="P:negative regulation of bacterial-type flagellum-dependent cell motility"/>
    <property type="evidence" value="ECO:0007669"/>
    <property type="project" value="TreeGrafter"/>
</dbReference>
<dbReference type="KEGG" id="dol:Dole_1741"/>
<dbReference type="eggNOG" id="COG2203">
    <property type="taxonomic scope" value="Bacteria"/>
</dbReference>
<evidence type="ECO:0000256" key="1">
    <source>
        <dbReference type="ARBA" id="ARBA00012528"/>
    </source>
</evidence>
<dbReference type="GO" id="GO:0005886">
    <property type="term" value="C:plasma membrane"/>
    <property type="evidence" value="ECO:0007669"/>
    <property type="project" value="TreeGrafter"/>
</dbReference>
<evidence type="ECO:0000256" key="2">
    <source>
        <dbReference type="ARBA" id="ARBA00034247"/>
    </source>
</evidence>
<dbReference type="PANTHER" id="PTHR45138:SF9">
    <property type="entry name" value="DIGUANYLATE CYCLASE DGCM-RELATED"/>
    <property type="match status" value="1"/>
</dbReference>
<dbReference type="Proteomes" id="UP000008561">
    <property type="component" value="Chromosome"/>
</dbReference>
<dbReference type="NCBIfam" id="TIGR00254">
    <property type="entry name" value="GGDEF"/>
    <property type="match status" value="1"/>
</dbReference>
<dbReference type="SMART" id="SM00065">
    <property type="entry name" value="GAF"/>
    <property type="match status" value="1"/>
</dbReference>
<dbReference type="Gene3D" id="3.30.70.270">
    <property type="match status" value="1"/>
</dbReference>
<dbReference type="InterPro" id="IPR050469">
    <property type="entry name" value="Diguanylate_Cyclase"/>
</dbReference>
<reference evidence="4 5" key="1">
    <citation type="submission" date="2007-10" db="EMBL/GenBank/DDBJ databases">
        <title>Complete sequence of Desulfococcus oleovorans Hxd3.</title>
        <authorList>
            <consortium name="US DOE Joint Genome Institute"/>
            <person name="Copeland A."/>
            <person name="Lucas S."/>
            <person name="Lapidus A."/>
            <person name="Barry K."/>
            <person name="Glavina del Rio T."/>
            <person name="Dalin E."/>
            <person name="Tice H."/>
            <person name="Pitluck S."/>
            <person name="Kiss H."/>
            <person name="Brettin T."/>
            <person name="Bruce D."/>
            <person name="Detter J.C."/>
            <person name="Han C."/>
            <person name="Schmutz J."/>
            <person name="Larimer F."/>
            <person name="Land M."/>
            <person name="Hauser L."/>
            <person name="Kyrpides N."/>
            <person name="Kim E."/>
            <person name="Wawrik B."/>
            <person name="Richardson P."/>
        </authorList>
    </citation>
    <scope>NUCLEOTIDE SEQUENCE [LARGE SCALE GENOMIC DNA]</scope>
    <source>
        <strain evidence="5">DSM 6200 / JCM 39069 / Hxd3</strain>
    </source>
</reference>
<dbReference type="RefSeq" id="WP_012175161.1">
    <property type="nucleotide sequence ID" value="NC_009943.1"/>
</dbReference>
<protein>
    <recommendedName>
        <fullName evidence="1">diguanylate cyclase</fullName>
        <ecNumber evidence="1">2.7.7.65</ecNumber>
    </recommendedName>
</protein>
<dbReference type="SMART" id="SM00267">
    <property type="entry name" value="GGDEF"/>
    <property type="match status" value="1"/>
</dbReference>
<dbReference type="eggNOG" id="COG3706">
    <property type="taxonomic scope" value="Bacteria"/>
</dbReference>
<dbReference type="GO" id="GO:0052621">
    <property type="term" value="F:diguanylate cyclase activity"/>
    <property type="evidence" value="ECO:0007669"/>
    <property type="project" value="UniProtKB-EC"/>
</dbReference>
<dbReference type="STRING" id="96561.Dole_1741"/>
<dbReference type="PROSITE" id="PS50887">
    <property type="entry name" value="GGDEF"/>
    <property type="match status" value="1"/>
</dbReference>
<organism evidence="4 5">
    <name type="scientific">Desulfosudis oleivorans (strain DSM 6200 / JCM 39069 / Hxd3)</name>
    <name type="common">Desulfococcus oleovorans</name>
    <dbReference type="NCBI Taxonomy" id="96561"/>
    <lineage>
        <taxon>Bacteria</taxon>
        <taxon>Pseudomonadati</taxon>
        <taxon>Thermodesulfobacteriota</taxon>
        <taxon>Desulfobacteria</taxon>
        <taxon>Desulfobacterales</taxon>
        <taxon>Desulfosudaceae</taxon>
        <taxon>Desulfosudis</taxon>
    </lineage>
</organism>
<dbReference type="FunFam" id="3.30.70.270:FF:000001">
    <property type="entry name" value="Diguanylate cyclase domain protein"/>
    <property type="match status" value="1"/>
</dbReference>
<dbReference type="SUPFAM" id="SSF55073">
    <property type="entry name" value="Nucleotide cyclase"/>
    <property type="match status" value="1"/>
</dbReference>
<dbReference type="Gene3D" id="3.30.450.40">
    <property type="match status" value="1"/>
</dbReference>
<dbReference type="SUPFAM" id="SSF55781">
    <property type="entry name" value="GAF domain-like"/>
    <property type="match status" value="1"/>
</dbReference>
<comment type="catalytic activity">
    <reaction evidence="2">
        <text>2 GTP = 3',3'-c-di-GMP + 2 diphosphate</text>
        <dbReference type="Rhea" id="RHEA:24898"/>
        <dbReference type="ChEBI" id="CHEBI:33019"/>
        <dbReference type="ChEBI" id="CHEBI:37565"/>
        <dbReference type="ChEBI" id="CHEBI:58805"/>
        <dbReference type="EC" id="2.7.7.65"/>
    </reaction>
</comment>
<sequence length="374" mass="41880">MEDAIQSAQAPANELEDLKARYEKLVEINSSLNERVLELYTLYNVSRTLSTSLHVADLFEVVMGLIGEALNVDQYCLMFLDDELQKLQIRASHGIPETVVMHGEIKVTAGVSGRVVSGGHPVLIDDISKESDFFYFPGSGIKQGSYLGVPLKNQEGVIIGVLNAHKPMVNGFSKNDLRLFAAVAENVAIAVSNAMTLQQTRELIRKDELTGLYNRRYFFERFEREVYRSRRYGRTISLMMIDIDHFKEYNDSYGHLRGDRVLKTISRIFESSLRKIDVVARYGGEEFLVLLPETSRENAIRVAEKLRQAVEKVDFNEDAPNLGPCALTITIGVSAIPDDANEPILALDLADKALYMGKAQGRNQVCSKVPKETV</sequence>
<proteinExistence type="predicted"/>
<dbReference type="InterPro" id="IPR029787">
    <property type="entry name" value="Nucleotide_cyclase"/>
</dbReference>
<evidence type="ECO:0000313" key="5">
    <source>
        <dbReference type="Proteomes" id="UP000008561"/>
    </source>
</evidence>
<keyword evidence="5" id="KW-1185">Reference proteome</keyword>
<evidence type="ECO:0000313" key="4">
    <source>
        <dbReference type="EMBL" id="ABW67545.1"/>
    </source>
</evidence>
<dbReference type="HOGENOM" id="CLU_000445_11_24_7"/>
<dbReference type="InterPro" id="IPR003018">
    <property type="entry name" value="GAF"/>
</dbReference>
<dbReference type="GO" id="GO:0043709">
    <property type="term" value="P:cell adhesion involved in single-species biofilm formation"/>
    <property type="evidence" value="ECO:0007669"/>
    <property type="project" value="TreeGrafter"/>
</dbReference>
<name>A9A0S0_DESOH</name>
<dbReference type="EMBL" id="CP000859">
    <property type="protein sequence ID" value="ABW67545.1"/>
    <property type="molecule type" value="Genomic_DNA"/>
</dbReference>
<feature type="domain" description="GGDEF" evidence="3">
    <location>
        <begin position="234"/>
        <end position="370"/>
    </location>
</feature>
<dbReference type="Pfam" id="PF13185">
    <property type="entry name" value="GAF_2"/>
    <property type="match status" value="1"/>
</dbReference>
<dbReference type="InterPro" id="IPR029016">
    <property type="entry name" value="GAF-like_dom_sf"/>
</dbReference>
<dbReference type="PANTHER" id="PTHR45138">
    <property type="entry name" value="REGULATORY COMPONENTS OF SENSORY TRANSDUCTION SYSTEM"/>
    <property type="match status" value="1"/>
</dbReference>